<protein>
    <submittedName>
        <fullName evidence="1">Uncharacterized protein</fullName>
    </submittedName>
</protein>
<reference evidence="2" key="1">
    <citation type="journal article" date="2022" name="Mol. Ecol. Resour.">
        <title>The genomes of chicory, endive, great burdock and yacon provide insights into Asteraceae palaeo-polyploidization history and plant inulin production.</title>
        <authorList>
            <person name="Fan W."/>
            <person name="Wang S."/>
            <person name="Wang H."/>
            <person name="Wang A."/>
            <person name="Jiang F."/>
            <person name="Liu H."/>
            <person name="Zhao H."/>
            <person name="Xu D."/>
            <person name="Zhang Y."/>
        </authorList>
    </citation>
    <scope>NUCLEOTIDE SEQUENCE [LARGE SCALE GENOMIC DNA]</scope>
    <source>
        <strain evidence="2">cv. Yunnan</strain>
    </source>
</reference>
<comment type="caution">
    <text evidence="1">The sequence shown here is derived from an EMBL/GenBank/DDBJ whole genome shotgun (WGS) entry which is preliminary data.</text>
</comment>
<sequence>MGDGDEEARPKAPSRSKDSTIVDEDRLKLGTQTDAYLSTDATKKGEMVPMEEDSDSMDQRGYEVERIVKNMQKLQQQRTKLLRIGFSAASTLDAADRKIISSFGWSHLDAAPHLCC</sequence>
<dbReference type="Proteomes" id="UP001056120">
    <property type="component" value="Linkage Group LG21"/>
</dbReference>
<gene>
    <name evidence="1" type="ORF">L1987_64024</name>
</gene>
<evidence type="ECO:0000313" key="2">
    <source>
        <dbReference type="Proteomes" id="UP001056120"/>
    </source>
</evidence>
<proteinExistence type="predicted"/>
<reference evidence="1 2" key="2">
    <citation type="journal article" date="2022" name="Mol. Ecol. Resour.">
        <title>The genomes of chicory, endive, great burdock and yacon provide insights into Asteraceae paleo-polyploidization history and plant inulin production.</title>
        <authorList>
            <person name="Fan W."/>
            <person name="Wang S."/>
            <person name="Wang H."/>
            <person name="Wang A."/>
            <person name="Jiang F."/>
            <person name="Liu H."/>
            <person name="Zhao H."/>
            <person name="Xu D."/>
            <person name="Zhang Y."/>
        </authorList>
    </citation>
    <scope>NUCLEOTIDE SEQUENCE [LARGE SCALE GENOMIC DNA]</scope>
    <source>
        <strain evidence="2">cv. Yunnan</strain>
        <tissue evidence="1">Leaves</tissue>
    </source>
</reference>
<keyword evidence="2" id="KW-1185">Reference proteome</keyword>
<name>A0ACB9CF63_9ASTR</name>
<accession>A0ACB9CF63</accession>
<organism evidence="1 2">
    <name type="scientific">Smallanthus sonchifolius</name>
    <dbReference type="NCBI Taxonomy" id="185202"/>
    <lineage>
        <taxon>Eukaryota</taxon>
        <taxon>Viridiplantae</taxon>
        <taxon>Streptophyta</taxon>
        <taxon>Embryophyta</taxon>
        <taxon>Tracheophyta</taxon>
        <taxon>Spermatophyta</taxon>
        <taxon>Magnoliopsida</taxon>
        <taxon>eudicotyledons</taxon>
        <taxon>Gunneridae</taxon>
        <taxon>Pentapetalae</taxon>
        <taxon>asterids</taxon>
        <taxon>campanulids</taxon>
        <taxon>Asterales</taxon>
        <taxon>Asteraceae</taxon>
        <taxon>Asteroideae</taxon>
        <taxon>Heliantheae alliance</taxon>
        <taxon>Millerieae</taxon>
        <taxon>Smallanthus</taxon>
    </lineage>
</organism>
<dbReference type="EMBL" id="CM042038">
    <property type="protein sequence ID" value="KAI3732815.1"/>
    <property type="molecule type" value="Genomic_DNA"/>
</dbReference>
<evidence type="ECO:0000313" key="1">
    <source>
        <dbReference type="EMBL" id="KAI3732815.1"/>
    </source>
</evidence>